<evidence type="ECO:0000256" key="6">
    <source>
        <dbReference type="ARBA" id="ARBA00022989"/>
    </source>
</evidence>
<evidence type="ECO:0000256" key="7">
    <source>
        <dbReference type="ARBA" id="ARBA00023136"/>
    </source>
</evidence>
<dbReference type="SMART" id="SM00239">
    <property type="entry name" value="C2"/>
    <property type="match status" value="3"/>
</dbReference>
<protein>
    <submittedName>
        <fullName evidence="11">Multiple C2 and transmembrane domain-containing protein 2</fullName>
    </submittedName>
</protein>
<evidence type="ECO:0000259" key="10">
    <source>
        <dbReference type="PROSITE" id="PS50004"/>
    </source>
</evidence>
<feature type="region of interest" description="Disordered" evidence="8">
    <location>
        <begin position="273"/>
        <end position="299"/>
    </location>
</feature>
<evidence type="ECO:0000256" key="5">
    <source>
        <dbReference type="ARBA" id="ARBA00022837"/>
    </source>
</evidence>
<evidence type="ECO:0000256" key="1">
    <source>
        <dbReference type="ARBA" id="ARBA00004141"/>
    </source>
</evidence>
<evidence type="ECO:0000256" key="2">
    <source>
        <dbReference type="ARBA" id="ARBA00022692"/>
    </source>
</evidence>
<reference evidence="11" key="1">
    <citation type="submission" date="2016-01" db="EMBL/GenBank/DDBJ databases">
        <title>Reference transcriptome for the parasite Schistocephalus solidus: insights into the molecular evolution of parasitism.</title>
        <authorList>
            <person name="Hebert F.O."/>
            <person name="Grambauer S."/>
            <person name="Barber I."/>
            <person name="Landry C.R."/>
            <person name="Aubin-Horth N."/>
        </authorList>
    </citation>
    <scope>NUCLEOTIDE SEQUENCE</scope>
</reference>
<keyword evidence="7 9" id="KW-0472">Membrane</keyword>
<sequence length="1093" mass="123811">MQMNGRKDFLCPVSDAQGTSLYRQERPSSLSLSSDNATTIFRKKRSSHSSRAMQSHIEHKLQTLPARASSTTALKQLSDLEYEQESTSGVSDLDQLHSACLTRLEPAQEWSSSSDSPFEHSTDKRRKKHGLRNARSLYLYPLTPEWLAVIRIFNVCSPAPALTAEGINGYIKISQSGLGLAKTTINRNSTQPVWDELHTVQLRSLDEPLKFKLKTRRKLVKVSTIAETILPLGEFSPQITYQRYLNLEKSTATQNKVNIGMLRIQIRISQKRASLPSSTDTSQPLDQLTPSPRIRKRSTRTMKLSTHSQSIVSLYVPEREDVSSLIMGPLVSGLRTFEARYLGMLPLDHKFHRCKYYARCWSALRTQPAEVVLVRNPITKKMETRSPRLPWPVTYLMGSSALDFEVPTSPRIKQFTSGVLYLTILSACGLRSLQLTRLLNKYRPRQQLGNPSEHTGVVAAEMMAYSQSLARGTERFSTYVQLQFGRDRCATKTQKFTYDPVWNQTFCFAITNCSPFLMDVQLYNIANPNITGPASGIEKLAETLIDISHLPLDITQRMEVELSGPQPRPRLLFLATLTGLSTTHNRHLDYSGTMSQSFEVGTTPKASSPQPRPTVASLQNSEASFQLLPTLPSVSSEFCDPMLLHSVDSQLIEHYGWRNSLANRYDVGFLRVKVIAAADLEAKDLNGKSDPYCVLDLLNMRVQTQTIEKTLSPRWNKTFIFPVTDIHAVLSIRVMDQDKNKSEFLGRLAIPLLWIKNNEQSWYALKDANLRGRARGSLLLEFFFVYNHFKAAWRSLQPREEPVIDGEKRGRVSKLNPNYRQTLQEHVARLKALFGGMFMVKKAVQDLCSWENPFQTTAVLVGYIITVWNFEPFMVPLGMIAGILANRYFFKTHHLLSVYDSLRAAYGVGASNLLDGRYASSFLPGTVEDRESANGGIIIRKDLLDALNSGILVAEDITHHVVKEDKPRDKEQSKEAKQGKNRFAVIMELMDDLPDILDMVASSFERVNGLFNWNVPWITWLVLILLVVATLVLYFVPFRVILIIIGANLLTKRILRPAHQSTFELFNVLSRIPSMPELEQRRQFLPRAFVYPS</sequence>
<dbReference type="Pfam" id="PF08372">
    <property type="entry name" value="PRT_C"/>
    <property type="match status" value="1"/>
</dbReference>
<dbReference type="InterPro" id="IPR035892">
    <property type="entry name" value="C2_domain_sf"/>
</dbReference>
<name>A0A0X3P2I3_SCHSO</name>
<feature type="domain" description="C2" evidence="10">
    <location>
        <begin position="128"/>
        <end position="245"/>
    </location>
</feature>
<feature type="transmembrane region" description="Helical" evidence="9">
    <location>
        <begin position="1017"/>
        <end position="1050"/>
    </location>
</feature>
<organism evidence="11">
    <name type="scientific">Schistocephalus solidus</name>
    <name type="common">Tapeworm</name>
    <dbReference type="NCBI Taxonomy" id="70667"/>
    <lineage>
        <taxon>Eukaryota</taxon>
        <taxon>Metazoa</taxon>
        <taxon>Spiralia</taxon>
        <taxon>Lophotrochozoa</taxon>
        <taxon>Platyhelminthes</taxon>
        <taxon>Cestoda</taxon>
        <taxon>Eucestoda</taxon>
        <taxon>Diphyllobothriidea</taxon>
        <taxon>Diphyllobothriidae</taxon>
        <taxon>Schistocephalus</taxon>
    </lineage>
</organism>
<evidence type="ECO:0000256" key="3">
    <source>
        <dbReference type="ARBA" id="ARBA00022723"/>
    </source>
</evidence>
<dbReference type="PANTHER" id="PTHR45911">
    <property type="entry name" value="C2 DOMAIN-CONTAINING PROTEIN"/>
    <property type="match status" value="1"/>
</dbReference>
<dbReference type="GO" id="GO:0005509">
    <property type="term" value="F:calcium ion binding"/>
    <property type="evidence" value="ECO:0007669"/>
    <property type="project" value="TreeGrafter"/>
</dbReference>
<dbReference type="CDD" id="cd00030">
    <property type="entry name" value="C2"/>
    <property type="match status" value="1"/>
</dbReference>
<dbReference type="InterPro" id="IPR000008">
    <property type="entry name" value="C2_dom"/>
</dbReference>
<dbReference type="GO" id="GO:0016020">
    <property type="term" value="C:membrane"/>
    <property type="evidence" value="ECO:0007669"/>
    <property type="project" value="UniProtKB-SubCell"/>
</dbReference>
<evidence type="ECO:0000256" key="8">
    <source>
        <dbReference type="SAM" id="MobiDB-lite"/>
    </source>
</evidence>
<dbReference type="PROSITE" id="PS50004">
    <property type="entry name" value="C2"/>
    <property type="match status" value="3"/>
</dbReference>
<dbReference type="Pfam" id="PF00168">
    <property type="entry name" value="C2"/>
    <property type="match status" value="3"/>
</dbReference>
<feature type="region of interest" description="Disordered" evidence="8">
    <location>
        <begin position="108"/>
        <end position="127"/>
    </location>
</feature>
<dbReference type="PANTHER" id="PTHR45911:SF4">
    <property type="entry name" value="MULTIPLE C2 AND TRANSMEMBRANE DOMAIN-CONTAINING PROTEIN"/>
    <property type="match status" value="1"/>
</dbReference>
<feature type="domain" description="C2" evidence="10">
    <location>
        <begin position="645"/>
        <end position="767"/>
    </location>
</feature>
<evidence type="ECO:0000256" key="9">
    <source>
        <dbReference type="SAM" id="Phobius"/>
    </source>
</evidence>
<dbReference type="Gene3D" id="2.60.40.150">
    <property type="entry name" value="C2 domain"/>
    <property type="match status" value="3"/>
</dbReference>
<proteinExistence type="predicted"/>
<feature type="compositionally biased region" description="Polar residues" evidence="8">
    <location>
        <begin position="273"/>
        <end position="290"/>
    </location>
</feature>
<dbReference type="AlphaFoldDB" id="A0A0X3P2I3"/>
<evidence type="ECO:0000256" key="4">
    <source>
        <dbReference type="ARBA" id="ARBA00022737"/>
    </source>
</evidence>
<keyword evidence="2 9" id="KW-0812">Transmembrane</keyword>
<gene>
    <name evidence="11" type="primary">MCTP2</name>
    <name evidence="11" type="ORF">TR140306</name>
</gene>
<keyword evidence="6 9" id="KW-1133">Transmembrane helix</keyword>
<dbReference type="InterPro" id="IPR013583">
    <property type="entry name" value="MCTP_C"/>
</dbReference>
<keyword evidence="3" id="KW-0479">Metal-binding</keyword>
<keyword evidence="5" id="KW-0106">Calcium</keyword>
<dbReference type="SUPFAM" id="SSF49562">
    <property type="entry name" value="C2 domain (Calcium/lipid-binding domain, CaLB)"/>
    <property type="match status" value="3"/>
</dbReference>
<keyword evidence="4" id="KW-0677">Repeat</keyword>
<dbReference type="EMBL" id="GEEE01017034">
    <property type="protein sequence ID" value="JAP46191.1"/>
    <property type="molecule type" value="Transcribed_RNA"/>
</dbReference>
<feature type="domain" description="C2" evidence="10">
    <location>
        <begin position="398"/>
        <end position="562"/>
    </location>
</feature>
<evidence type="ECO:0000313" key="11">
    <source>
        <dbReference type="EMBL" id="JAP46191.1"/>
    </source>
</evidence>
<comment type="subcellular location">
    <subcellularLocation>
        <location evidence="1">Membrane</location>
        <topology evidence="1">Multi-pass membrane protein</topology>
    </subcellularLocation>
</comment>
<accession>A0A0X3P2I3</accession>